<dbReference type="AlphaFoldDB" id="A0ABD3WZM2"/>
<dbReference type="EMBL" id="JBJQND010000004">
    <property type="protein sequence ID" value="KAL3879424.1"/>
    <property type="molecule type" value="Genomic_DNA"/>
</dbReference>
<gene>
    <name evidence="1" type="ORF">ACJMK2_031722</name>
</gene>
<reference evidence="1 2" key="1">
    <citation type="submission" date="2024-11" db="EMBL/GenBank/DDBJ databases">
        <title>Chromosome-level genome assembly of the freshwater bivalve Anodonta woodiana.</title>
        <authorList>
            <person name="Chen X."/>
        </authorList>
    </citation>
    <scope>NUCLEOTIDE SEQUENCE [LARGE SCALE GENOMIC DNA]</scope>
    <source>
        <strain evidence="1">MN2024</strain>
        <tissue evidence="1">Gills</tissue>
    </source>
</reference>
<dbReference type="Proteomes" id="UP001634394">
    <property type="component" value="Unassembled WGS sequence"/>
</dbReference>
<evidence type="ECO:0000313" key="2">
    <source>
        <dbReference type="Proteomes" id="UP001634394"/>
    </source>
</evidence>
<evidence type="ECO:0000313" key="1">
    <source>
        <dbReference type="EMBL" id="KAL3879424.1"/>
    </source>
</evidence>
<proteinExistence type="predicted"/>
<protein>
    <submittedName>
        <fullName evidence="1">Uncharacterized protein</fullName>
    </submittedName>
</protein>
<accession>A0ABD3WZM2</accession>
<comment type="caution">
    <text evidence="1">The sequence shown here is derived from an EMBL/GenBank/DDBJ whole genome shotgun (WGS) entry which is preliminary data.</text>
</comment>
<keyword evidence="2" id="KW-1185">Reference proteome</keyword>
<sequence length="388" mass="45723">MASMNTQWQQVQRSDRVQEHFMIGEFIQSDNWERSPPPYFFPNNYPYLKDCIEFCGDQYGRYIKNEIRVTEITHGTSCEKMLSIINDGGFRSATKHIPGIGNMDLVWFGLKIKETEIDCVKENYRRSAQDLLQYGLPTSKVVSHFASTAPFQPMSRYGNFKFTLNIQEVLHEYKMQFGNGRLEMRKLGTFAYKMETMHVILVCPPGTYSASQCPLLFGDPIIQPDESFKTWKWRPHSTGDQRVSIQPLFSQFVYEERLFKRWEHVVFAFYVPMGRYLQIANLNDHVSLCLWQDRNRKVTGVNAAIHTMVELIRLEEHWIRKALANMLIRMIRGYIDEMHLYNKTTSGLYKGDLLINLEWVRQMLRALLPMEYTNLNWLPLNGWIHRDT</sequence>
<name>A0ABD3WZM2_SINWO</name>
<organism evidence="1 2">
    <name type="scientific">Sinanodonta woodiana</name>
    <name type="common">Chinese pond mussel</name>
    <name type="synonym">Anodonta woodiana</name>
    <dbReference type="NCBI Taxonomy" id="1069815"/>
    <lineage>
        <taxon>Eukaryota</taxon>
        <taxon>Metazoa</taxon>
        <taxon>Spiralia</taxon>
        <taxon>Lophotrochozoa</taxon>
        <taxon>Mollusca</taxon>
        <taxon>Bivalvia</taxon>
        <taxon>Autobranchia</taxon>
        <taxon>Heteroconchia</taxon>
        <taxon>Palaeoheterodonta</taxon>
        <taxon>Unionida</taxon>
        <taxon>Unionoidea</taxon>
        <taxon>Unionidae</taxon>
        <taxon>Unioninae</taxon>
        <taxon>Sinanodonta</taxon>
    </lineage>
</organism>